<accession>A0A074YUZ4</accession>
<gene>
    <name evidence="1" type="ORF">AUEXF2481DRAFT_537397</name>
</gene>
<dbReference type="Proteomes" id="UP000030641">
    <property type="component" value="Unassembled WGS sequence"/>
</dbReference>
<proteinExistence type="predicted"/>
<dbReference type="GeneID" id="25368898"/>
<evidence type="ECO:0000313" key="1">
    <source>
        <dbReference type="EMBL" id="KEQ90641.1"/>
    </source>
</evidence>
<organism evidence="1 2">
    <name type="scientific">Aureobasidium subglaciale (strain EXF-2481)</name>
    <name type="common">Aureobasidium pullulans var. subglaciale</name>
    <dbReference type="NCBI Taxonomy" id="1043005"/>
    <lineage>
        <taxon>Eukaryota</taxon>
        <taxon>Fungi</taxon>
        <taxon>Dikarya</taxon>
        <taxon>Ascomycota</taxon>
        <taxon>Pezizomycotina</taxon>
        <taxon>Dothideomycetes</taxon>
        <taxon>Dothideomycetidae</taxon>
        <taxon>Dothideales</taxon>
        <taxon>Saccotheciaceae</taxon>
        <taxon>Aureobasidium</taxon>
    </lineage>
</organism>
<keyword evidence="2" id="KW-1185">Reference proteome</keyword>
<dbReference type="HOGENOM" id="CLU_1651815_0_0_1"/>
<evidence type="ECO:0000313" key="2">
    <source>
        <dbReference type="Proteomes" id="UP000030641"/>
    </source>
</evidence>
<dbReference type="AlphaFoldDB" id="A0A074YUZ4"/>
<dbReference type="RefSeq" id="XP_013339128.1">
    <property type="nucleotide sequence ID" value="XM_013483674.1"/>
</dbReference>
<name>A0A074YUZ4_AURSE</name>
<protein>
    <submittedName>
        <fullName evidence="1">Uncharacterized protein</fullName>
    </submittedName>
</protein>
<sequence>MSQGKEDRGQTVPKTARNSIRLPAIAKKYIRGTYPREGSPALGAPPIHNLPTLLRLLVYVSSQPYVHSKVRHGKFTKSRSPWRRRPRSGQRSTTGFEFGCQRLPLSAEDVYMYMLHLYIAALRRRSRDYNSRSGVGTMALYTEHHHHKCKLTIWLTASEN</sequence>
<dbReference type="InParanoid" id="A0A074YUZ4"/>
<reference evidence="1 2" key="1">
    <citation type="journal article" date="2014" name="BMC Genomics">
        <title>Genome sequencing of four Aureobasidium pullulans varieties: biotechnological potential, stress tolerance, and description of new species.</title>
        <authorList>
            <person name="Gostin Ar C."/>
            <person name="Ohm R.A."/>
            <person name="Kogej T."/>
            <person name="Sonjak S."/>
            <person name="Turk M."/>
            <person name="Zajc J."/>
            <person name="Zalar P."/>
            <person name="Grube M."/>
            <person name="Sun H."/>
            <person name="Han J."/>
            <person name="Sharma A."/>
            <person name="Chiniquy J."/>
            <person name="Ngan C.Y."/>
            <person name="Lipzen A."/>
            <person name="Barry K."/>
            <person name="Grigoriev I.V."/>
            <person name="Gunde-Cimerman N."/>
        </authorList>
    </citation>
    <scope>NUCLEOTIDE SEQUENCE [LARGE SCALE GENOMIC DNA]</scope>
    <source>
        <strain evidence="1 2">EXF-2481</strain>
    </source>
</reference>
<dbReference type="EMBL" id="KL584788">
    <property type="protein sequence ID" value="KEQ90641.1"/>
    <property type="molecule type" value="Genomic_DNA"/>
</dbReference>